<feature type="region of interest" description="Disordered" evidence="1">
    <location>
        <begin position="312"/>
        <end position="332"/>
    </location>
</feature>
<feature type="chain" id="PRO_5040206447" evidence="2">
    <location>
        <begin position="26"/>
        <end position="541"/>
    </location>
</feature>
<keyword evidence="2" id="KW-0732">Signal</keyword>
<evidence type="ECO:0000313" key="3">
    <source>
        <dbReference type="EMBL" id="KAG0146715.1"/>
    </source>
</evidence>
<keyword evidence="4" id="KW-1185">Reference proteome</keyword>
<proteinExistence type="predicted"/>
<name>A0A9P6NGV1_9BASI</name>
<dbReference type="EMBL" id="MU167257">
    <property type="protein sequence ID" value="KAG0146715.1"/>
    <property type="molecule type" value="Genomic_DNA"/>
</dbReference>
<gene>
    <name evidence="3" type="ORF">CROQUDRAFT_701949</name>
</gene>
<evidence type="ECO:0000256" key="1">
    <source>
        <dbReference type="SAM" id="MobiDB-lite"/>
    </source>
</evidence>
<accession>A0A9P6NGV1</accession>
<comment type="caution">
    <text evidence="3">The sequence shown here is derived from an EMBL/GenBank/DDBJ whole genome shotgun (WGS) entry which is preliminary data.</text>
</comment>
<sequence length="541" mass="57151">MYQVLPLVTCLVTFWAGSVMVKGGAFDLRKANTLPNIYDMKKGTSPGLSTPLNNTNTNTNTTSQLPNATAQIGAFDMSKAPSLPVVQDIGKGKAPGLTGPLNNININTTPRPTNPTAQIGAFDIRKGTSPGLSTALNNANTNTNTTTNPTVQTGAFDLRKAPSLPVVQDIGKGKLPGTTGPLNNINANTTPQPTNPTVQTGAFDMRKAPSLPVVHDIGKGKPPGLTGPLNNINTNTNTTPQPTNPTAQIGAFDIRKGTAPGLSTSLNTTNTNTTPQPTNPTVHTGTFDLRKALSLPVIHDIGKVKSPGITGPLNNINTNTTPPSTNSTTMTSASDINKPALNPVNLPNDTAILPNDPTKMKSSPTLGGSLTQPIDLGSLLNNQNITSAQKIEIGTSSDLFENEETDSLSLNSTINIDVAITTEYTSTETTLIRRDNTKEITSNPNEGLLSCFGDKKRQNGDTSTGLDVGILLKDQGLLKCEDGSQFLCQEKFQNPICSNGKSLKIPKCSCPKQMTARCNQKSLMSSSTISVEVYEIDEFED</sequence>
<organism evidence="3 4">
    <name type="scientific">Cronartium quercuum f. sp. fusiforme G11</name>
    <dbReference type="NCBI Taxonomy" id="708437"/>
    <lineage>
        <taxon>Eukaryota</taxon>
        <taxon>Fungi</taxon>
        <taxon>Dikarya</taxon>
        <taxon>Basidiomycota</taxon>
        <taxon>Pucciniomycotina</taxon>
        <taxon>Pucciniomycetes</taxon>
        <taxon>Pucciniales</taxon>
        <taxon>Coleosporiaceae</taxon>
        <taxon>Cronartium</taxon>
    </lineage>
</organism>
<evidence type="ECO:0000256" key="2">
    <source>
        <dbReference type="SAM" id="SignalP"/>
    </source>
</evidence>
<dbReference type="AlphaFoldDB" id="A0A9P6NGV1"/>
<dbReference type="Proteomes" id="UP000886653">
    <property type="component" value="Unassembled WGS sequence"/>
</dbReference>
<feature type="signal peptide" evidence="2">
    <location>
        <begin position="1"/>
        <end position="25"/>
    </location>
</feature>
<protein>
    <submittedName>
        <fullName evidence="3">Uncharacterized protein</fullName>
    </submittedName>
</protein>
<evidence type="ECO:0000313" key="4">
    <source>
        <dbReference type="Proteomes" id="UP000886653"/>
    </source>
</evidence>
<reference evidence="3" key="1">
    <citation type="submission" date="2013-11" db="EMBL/GenBank/DDBJ databases">
        <title>Genome sequence of the fusiform rust pathogen reveals effectors for host alternation and coevolution with pine.</title>
        <authorList>
            <consortium name="DOE Joint Genome Institute"/>
            <person name="Smith K."/>
            <person name="Pendleton A."/>
            <person name="Kubisiak T."/>
            <person name="Anderson C."/>
            <person name="Salamov A."/>
            <person name="Aerts A."/>
            <person name="Riley R."/>
            <person name="Clum A."/>
            <person name="Lindquist E."/>
            <person name="Ence D."/>
            <person name="Campbell M."/>
            <person name="Kronenberg Z."/>
            <person name="Feau N."/>
            <person name="Dhillon B."/>
            <person name="Hamelin R."/>
            <person name="Burleigh J."/>
            <person name="Smith J."/>
            <person name="Yandell M."/>
            <person name="Nelson C."/>
            <person name="Grigoriev I."/>
            <person name="Davis J."/>
        </authorList>
    </citation>
    <scope>NUCLEOTIDE SEQUENCE</scope>
    <source>
        <strain evidence="3">G11</strain>
    </source>
</reference>